<sequence>MGGVGKALGEGLEEVSEELVTDLTKATYSLLGDLGLYDKSVKDTGAFENMLERYSMSLIGGAVGGGLFYGVEKYKGFNKTRDKDLVALINDGRA</sequence>
<accession>A0A8S5RHL9</accession>
<keyword evidence="1" id="KW-0472">Membrane</keyword>
<reference evidence="2" key="1">
    <citation type="journal article" date="2021" name="Proc. Natl. Acad. Sci. U.S.A.">
        <title>A Catalog of Tens of Thousands of Viruses from Human Metagenomes Reveals Hidden Associations with Chronic Diseases.</title>
        <authorList>
            <person name="Tisza M.J."/>
            <person name="Buck C.B."/>
        </authorList>
    </citation>
    <scope>NUCLEOTIDE SEQUENCE</scope>
    <source>
        <strain evidence="2">CtML55</strain>
    </source>
</reference>
<keyword evidence="1" id="KW-1133">Transmembrane helix</keyword>
<evidence type="ECO:0000256" key="1">
    <source>
        <dbReference type="SAM" id="Phobius"/>
    </source>
</evidence>
<organism evidence="2">
    <name type="scientific">virus sp. ctML55</name>
    <dbReference type="NCBI Taxonomy" id="2827627"/>
    <lineage>
        <taxon>Viruses</taxon>
    </lineage>
</organism>
<feature type="transmembrane region" description="Helical" evidence="1">
    <location>
        <begin position="54"/>
        <end position="71"/>
    </location>
</feature>
<dbReference type="EMBL" id="BK059105">
    <property type="protein sequence ID" value="DAE30886.1"/>
    <property type="molecule type" value="Genomic_DNA"/>
</dbReference>
<keyword evidence="1" id="KW-0812">Transmembrane</keyword>
<proteinExistence type="predicted"/>
<name>A0A8S5RHL9_9VIRU</name>
<evidence type="ECO:0000313" key="2">
    <source>
        <dbReference type="EMBL" id="DAE30886.1"/>
    </source>
</evidence>
<protein>
    <submittedName>
        <fullName evidence="2">Uncharacterized protein</fullName>
    </submittedName>
</protein>